<dbReference type="PANTHER" id="PTHR46622">
    <property type="entry name" value="DNA-DEPENDENT METALLOPROTEASE WSS1"/>
    <property type="match status" value="1"/>
</dbReference>
<keyword evidence="9" id="KW-1185">Reference proteome</keyword>
<sequence>MARYNEREANPNKHITFITALPMPGTPEPFSEQDARQLLRALAAQVRPVMKDHGFAVNSFEEYEYNRVFAGRNWNAGEVVELVLRRADGTFETLPWLMSTLCHELAHIKHMNHGPAFQKLWAQLRREVKALQDKGYYGDGYWSSGTRLSDSARVGGHGIENYEMPEYICGGAQTRSRPNTLARKRRRRKNATAGPSTLTGAQVPKKRKAGSRVTAQNAFVGSGRSLNEGASDDDAKAVGSGFRKKAGSKRAREERALAAEKRLKLLQGDTKPKSELADSDFGSDNEDGGESEEDNTAREDETDDIRRRMMRDMMKDDELDSMRQFMAEFLAENSSSTKVEGKVECSSEETKGKAKHGTQDLPSDSKASASSSASQTGSSGRQPKTSSSLGIGNMVKDEISFRKKASLGMIGGRELGSRPADTHRREGWTCAVCTLDNVEDYLACAACNTPRA</sequence>
<evidence type="ECO:0000313" key="9">
    <source>
        <dbReference type="Proteomes" id="UP000294933"/>
    </source>
</evidence>
<proteinExistence type="predicted"/>
<feature type="compositionally biased region" description="Basic and acidic residues" evidence="5">
    <location>
        <begin position="339"/>
        <end position="352"/>
    </location>
</feature>
<dbReference type="InterPro" id="IPR001876">
    <property type="entry name" value="Znf_RanBP2"/>
</dbReference>
<organism evidence="8 9">
    <name type="scientific">Rickenella mellea</name>
    <dbReference type="NCBI Taxonomy" id="50990"/>
    <lineage>
        <taxon>Eukaryota</taxon>
        <taxon>Fungi</taxon>
        <taxon>Dikarya</taxon>
        <taxon>Basidiomycota</taxon>
        <taxon>Agaricomycotina</taxon>
        <taxon>Agaricomycetes</taxon>
        <taxon>Hymenochaetales</taxon>
        <taxon>Rickenellaceae</taxon>
        <taxon>Rickenella</taxon>
    </lineage>
</organism>
<dbReference type="Pfam" id="PF08325">
    <property type="entry name" value="WLM"/>
    <property type="match status" value="1"/>
</dbReference>
<dbReference type="Proteomes" id="UP000294933">
    <property type="component" value="Unassembled WGS sequence"/>
</dbReference>
<feature type="domain" description="RanBP2-type" evidence="6">
    <location>
        <begin position="424"/>
        <end position="452"/>
    </location>
</feature>
<dbReference type="Gene3D" id="3.30.2010.10">
    <property type="entry name" value="Metalloproteases ('zincins'), catalytic domain"/>
    <property type="match status" value="1"/>
</dbReference>
<accession>A0A4Y7QDT2</accession>
<dbReference type="VEuPathDB" id="FungiDB:BD410DRAFT_784476"/>
<evidence type="ECO:0000256" key="1">
    <source>
        <dbReference type="ARBA" id="ARBA00022723"/>
    </source>
</evidence>
<dbReference type="PROSITE" id="PS50199">
    <property type="entry name" value="ZF_RANBP2_2"/>
    <property type="match status" value="1"/>
</dbReference>
<dbReference type="InterPro" id="IPR013536">
    <property type="entry name" value="WLM_dom"/>
</dbReference>
<protein>
    <submittedName>
        <fullName evidence="8">WLM-domain-containing protein</fullName>
    </submittedName>
</protein>
<dbReference type="GO" id="GO:0005634">
    <property type="term" value="C:nucleus"/>
    <property type="evidence" value="ECO:0007669"/>
    <property type="project" value="TreeGrafter"/>
</dbReference>
<dbReference type="GO" id="GO:0008270">
    <property type="term" value="F:zinc ion binding"/>
    <property type="evidence" value="ECO:0007669"/>
    <property type="project" value="UniProtKB-KW"/>
</dbReference>
<feature type="region of interest" description="Disordered" evidence="5">
    <location>
        <begin position="333"/>
        <end position="393"/>
    </location>
</feature>
<reference evidence="8 9" key="1">
    <citation type="submission" date="2018-06" db="EMBL/GenBank/DDBJ databases">
        <title>A transcriptomic atlas of mushroom development highlights an independent origin of complex multicellularity.</title>
        <authorList>
            <consortium name="DOE Joint Genome Institute"/>
            <person name="Krizsan K."/>
            <person name="Almasi E."/>
            <person name="Merenyi Z."/>
            <person name="Sahu N."/>
            <person name="Viragh M."/>
            <person name="Koszo T."/>
            <person name="Mondo S."/>
            <person name="Kiss B."/>
            <person name="Balint B."/>
            <person name="Kues U."/>
            <person name="Barry K."/>
            <person name="Hegedus J.C."/>
            <person name="Henrissat B."/>
            <person name="Johnson J."/>
            <person name="Lipzen A."/>
            <person name="Ohm R."/>
            <person name="Nagy I."/>
            <person name="Pangilinan J."/>
            <person name="Yan J."/>
            <person name="Xiong Y."/>
            <person name="Grigoriev I.V."/>
            <person name="Hibbett D.S."/>
            <person name="Nagy L.G."/>
        </authorList>
    </citation>
    <scope>NUCLEOTIDE SEQUENCE [LARGE SCALE GENOMIC DNA]</scope>
    <source>
        <strain evidence="8 9">SZMC22713</strain>
    </source>
</reference>
<dbReference type="SUPFAM" id="SSF90209">
    <property type="entry name" value="Ran binding protein zinc finger-like"/>
    <property type="match status" value="1"/>
</dbReference>
<dbReference type="EMBL" id="ML170163">
    <property type="protein sequence ID" value="TDL25486.1"/>
    <property type="molecule type" value="Genomic_DNA"/>
</dbReference>
<feature type="compositionally biased region" description="Acidic residues" evidence="5">
    <location>
        <begin position="277"/>
        <end position="294"/>
    </location>
</feature>
<name>A0A4Y7QDT2_9AGAM</name>
<dbReference type="GO" id="GO:0008237">
    <property type="term" value="F:metallopeptidase activity"/>
    <property type="evidence" value="ECO:0007669"/>
    <property type="project" value="TreeGrafter"/>
</dbReference>
<evidence type="ECO:0000313" key="8">
    <source>
        <dbReference type="EMBL" id="TDL25486.1"/>
    </source>
</evidence>
<dbReference type="PROSITE" id="PS01358">
    <property type="entry name" value="ZF_RANBP2_1"/>
    <property type="match status" value="1"/>
</dbReference>
<dbReference type="OrthoDB" id="447842at2759"/>
<evidence type="ECO:0000259" key="7">
    <source>
        <dbReference type="PROSITE" id="PS51397"/>
    </source>
</evidence>
<dbReference type="PANTHER" id="PTHR46622:SF1">
    <property type="entry name" value="DNA-DEPENDENT METALLOPROTEASE WSS1"/>
    <property type="match status" value="1"/>
</dbReference>
<evidence type="ECO:0000256" key="3">
    <source>
        <dbReference type="ARBA" id="ARBA00022833"/>
    </source>
</evidence>
<evidence type="ECO:0000256" key="4">
    <source>
        <dbReference type="PROSITE-ProRule" id="PRU00322"/>
    </source>
</evidence>
<feature type="compositionally biased region" description="Low complexity" evidence="5">
    <location>
        <begin position="364"/>
        <end position="379"/>
    </location>
</feature>
<dbReference type="InterPro" id="IPR053000">
    <property type="entry name" value="WSS1-like_metalloprotease"/>
</dbReference>
<dbReference type="PROSITE" id="PS51397">
    <property type="entry name" value="WLM"/>
    <property type="match status" value="1"/>
</dbReference>
<dbReference type="Gene3D" id="4.10.1060.10">
    <property type="entry name" value="Zinc finger, RanBP2-type"/>
    <property type="match status" value="1"/>
</dbReference>
<evidence type="ECO:0000256" key="2">
    <source>
        <dbReference type="ARBA" id="ARBA00022771"/>
    </source>
</evidence>
<evidence type="ECO:0000256" key="5">
    <source>
        <dbReference type="SAM" id="MobiDB-lite"/>
    </source>
</evidence>
<feature type="region of interest" description="Disordered" evidence="5">
    <location>
        <begin position="170"/>
        <end position="306"/>
    </location>
</feature>
<keyword evidence="1" id="KW-0479">Metal-binding</keyword>
<dbReference type="STRING" id="50990.A0A4Y7QDT2"/>
<dbReference type="GO" id="GO:0006281">
    <property type="term" value="P:DNA repair"/>
    <property type="evidence" value="ECO:0007669"/>
    <property type="project" value="TreeGrafter"/>
</dbReference>
<keyword evidence="3" id="KW-0862">Zinc</keyword>
<keyword evidence="2 4" id="KW-0863">Zinc-finger</keyword>
<feature type="compositionally biased region" description="Polar residues" evidence="5">
    <location>
        <begin position="380"/>
        <end position="390"/>
    </location>
</feature>
<gene>
    <name evidence="8" type="ORF">BD410DRAFT_784476</name>
</gene>
<dbReference type="InterPro" id="IPR036443">
    <property type="entry name" value="Znf_RanBP2_sf"/>
</dbReference>
<dbReference type="AlphaFoldDB" id="A0A4Y7QDT2"/>
<feature type="domain" description="WLM" evidence="7">
    <location>
        <begin position="6"/>
        <end position="264"/>
    </location>
</feature>
<evidence type="ECO:0000259" key="6">
    <source>
        <dbReference type="PROSITE" id="PS50199"/>
    </source>
</evidence>
<feature type="compositionally biased region" description="Basic and acidic residues" evidence="5">
    <location>
        <begin position="295"/>
        <end position="306"/>
    </location>
</feature>
<feature type="compositionally biased region" description="Basic and acidic residues" evidence="5">
    <location>
        <begin position="250"/>
        <end position="263"/>
    </location>
</feature>